<dbReference type="InterPro" id="IPR055411">
    <property type="entry name" value="LRR_FXL15/At3g58940/PEG3-like"/>
</dbReference>
<dbReference type="Proteomes" id="UP000275267">
    <property type="component" value="Unassembled WGS sequence"/>
</dbReference>
<feature type="region of interest" description="Disordered" evidence="1">
    <location>
        <begin position="170"/>
        <end position="204"/>
    </location>
</feature>
<evidence type="ECO:0000313" key="4">
    <source>
        <dbReference type="EMBL" id="RLM70214.1"/>
    </source>
</evidence>
<name>A0A3L6Q446_PANMI</name>
<dbReference type="STRING" id="4540.A0A3L6Q446"/>
<dbReference type="SUPFAM" id="SSF52047">
    <property type="entry name" value="RNI-like"/>
    <property type="match status" value="1"/>
</dbReference>
<dbReference type="Gene3D" id="3.80.10.10">
    <property type="entry name" value="Ribonuclease Inhibitor"/>
    <property type="match status" value="1"/>
</dbReference>
<comment type="caution">
    <text evidence="4">The sequence shown here is derived from an EMBL/GenBank/DDBJ whole genome shotgun (WGS) entry which is preliminary data.</text>
</comment>
<sequence length="560" mass="60561">MDSGDSAAPAAGDRLSGLDDAALGHILSFLPATEAARAAVLSRRWRHVFPAVHTLSFREAERPFSVGYPWFRLCSYCERATDDVRAPLFATGLGAALIGRDRGARAAAAPLRALRIAFDEYGFLGGDARGAVDAWLTYAAYHAGDALQVDLRLDGGLVCGREYALLAPGLDAEGDGGGDDDDQALDGNDDHGGEGEDQIMPMNGDYLEASSPAAAAGEPCPEATAYVTPRILFSCATLRSLRLGGCWLDLPSAIALPSLDALHLTRITGRRGAVQRLVTACPRLADLTLEACNDLTELSVRHTHLRRLALRCCHDLAAVAADSSELRAFEYRGAVPGRGFLSMPRPTKISLCTLDFCGEEPAGPPELGFLQPFVGVERMHLTSARLGRGVVGHGAGAFSRGLEFPALRNLELTGMLPEDDDAAVAAVTGILERAPRLETLSLFFLPEPHLVVTKPYFNKDYADEEQLHATHKLRYGRHAAALAVPDVEIPCLRERTREINLVHYQGAMAQRMLAKFLLRNAPVVDEVCCEFARGPLSIQTKLMEEIKGWVMNKSANMMFF</sequence>
<reference evidence="5" key="1">
    <citation type="journal article" date="2019" name="Nat. Commun.">
        <title>The genome of broomcorn millet.</title>
        <authorList>
            <person name="Zou C."/>
            <person name="Miki D."/>
            <person name="Li D."/>
            <person name="Tang Q."/>
            <person name="Xiao L."/>
            <person name="Rajput S."/>
            <person name="Deng P."/>
            <person name="Jia W."/>
            <person name="Huang R."/>
            <person name="Zhang M."/>
            <person name="Sun Y."/>
            <person name="Hu J."/>
            <person name="Fu X."/>
            <person name="Schnable P.S."/>
            <person name="Li F."/>
            <person name="Zhang H."/>
            <person name="Feng B."/>
            <person name="Zhu X."/>
            <person name="Liu R."/>
            <person name="Schnable J.C."/>
            <person name="Zhu J.-K."/>
            <person name="Zhang H."/>
        </authorList>
    </citation>
    <scope>NUCLEOTIDE SEQUENCE [LARGE SCALE GENOMIC DNA]</scope>
</reference>
<dbReference type="PANTHER" id="PTHR31900:SF30">
    <property type="entry name" value="SUPERFAMILY PROTEIN, PUTATIVE-RELATED"/>
    <property type="match status" value="1"/>
</dbReference>
<dbReference type="InterPro" id="IPR053781">
    <property type="entry name" value="F-box_AtFBL13-like"/>
</dbReference>
<dbReference type="InterPro" id="IPR036047">
    <property type="entry name" value="F-box-like_dom_sf"/>
</dbReference>
<proteinExistence type="predicted"/>
<dbReference type="InterPro" id="IPR001810">
    <property type="entry name" value="F-box_dom"/>
</dbReference>
<dbReference type="Pfam" id="PF00646">
    <property type="entry name" value="F-box"/>
    <property type="match status" value="1"/>
</dbReference>
<organism evidence="4 5">
    <name type="scientific">Panicum miliaceum</name>
    <name type="common">Proso millet</name>
    <name type="synonym">Broomcorn millet</name>
    <dbReference type="NCBI Taxonomy" id="4540"/>
    <lineage>
        <taxon>Eukaryota</taxon>
        <taxon>Viridiplantae</taxon>
        <taxon>Streptophyta</taxon>
        <taxon>Embryophyta</taxon>
        <taxon>Tracheophyta</taxon>
        <taxon>Spermatophyta</taxon>
        <taxon>Magnoliopsida</taxon>
        <taxon>Liliopsida</taxon>
        <taxon>Poales</taxon>
        <taxon>Poaceae</taxon>
        <taxon>PACMAD clade</taxon>
        <taxon>Panicoideae</taxon>
        <taxon>Panicodae</taxon>
        <taxon>Paniceae</taxon>
        <taxon>Panicinae</taxon>
        <taxon>Panicum</taxon>
        <taxon>Panicum sect. Panicum</taxon>
    </lineage>
</organism>
<evidence type="ECO:0000259" key="3">
    <source>
        <dbReference type="Pfam" id="PF24758"/>
    </source>
</evidence>
<evidence type="ECO:0000256" key="1">
    <source>
        <dbReference type="SAM" id="MobiDB-lite"/>
    </source>
</evidence>
<dbReference type="EMBL" id="PQIB02000014">
    <property type="protein sequence ID" value="RLM70214.1"/>
    <property type="molecule type" value="Genomic_DNA"/>
</dbReference>
<evidence type="ECO:0000313" key="5">
    <source>
        <dbReference type="Proteomes" id="UP000275267"/>
    </source>
</evidence>
<feature type="compositionally biased region" description="Acidic residues" evidence="1">
    <location>
        <begin position="172"/>
        <end position="184"/>
    </location>
</feature>
<dbReference type="OrthoDB" id="695856at2759"/>
<accession>A0A3L6Q446</accession>
<dbReference type="CDD" id="cd22160">
    <property type="entry name" value="F-box_AtFBL13-like"/>
    <property type="match status" value="1"/>
</dbReference>
<protein>
    <submittedName>
        <fullName evidence="4">Uncharacterized protein</fullName>
    </submittedName>
</protein>
<dbReference type="SUPFAM" id="SSF81383">
    <property type="entry name" value="F-box domain"/>
    <property type="match status" value="1"/>
</dbReference>
<dbReference type="InterPro" id="IPR032675">
    <property type="entry name" value="LRR_dom_sf"/>
</dbReference>
<dbReference type="AlphaFoldDB" id="A0A3L6Q446"/>
<dbReference type="Pfam" id="PF24758">
    <property type="entry name" value="LRR_At5g56370"/>
    <property type="match status" value="1"/>
</dbReference>
<keyword evidence="5" id="KW-1185">Reference proteome</keyword>
<evidence type="ECO:0000259" key="2">
    <source>
        <dbReference type="Pfam" id="PF00646"/>
    </source>
</evidence>
<feature type="domain" description="F-box/LRR-repeat protein 15/At3g58940/PEG3-like LRR" evidence="3">
    <location>
        <begin position="225"/>
        <end position="324"/>
    </location>
</feature>
<feature type="domain" description="F-box" evidence="2">
    <location>
        <begin position="15"/>
        <end position="48"/>
    </location>
</feature>
<dbReference type="InterPro" id="IPR050232">
    <property type="entry name" value="FBL13/AtMIF1-like"/>
</dbReference>
<gene>
    <name evidence="4" type="ORF">C2845_PM17G14020</name>
</gene>
<dbReference type="PANTHER" id="PTHR31900">
    <property type="entry name" value="F-BOX/RNI SUPERFAMILY PROTEIN-RELATED"/>
    <property type="match status" value="1"/>
</dbReference>